<dbReference type="EMBL" id="GG697373">
    <property type="protein sequence ID" value="EFQ33761.1"/>
    <property type="molecule type" value="Genomic_DNA"/>
</dbReference>
<keyword evidence="3" id="KW-1185">Reference proteome</keyword>
<evidence type="ECO:0000313" key="3">
    <source>
        <dbReference type="Proteomes" id="UP000008782"/>
    </source>
</evidence>
<dbReference type="AlphaFoldDB" id="E3QSD4"/>
<evidence type="ECO:0000313" key="2">
    <source>
        <dbReference type="EMBL" id="EFQ33761.1"/>
    </source>
</evidence>
<sequence length="87" mass="8722">MSTCSSNGGTTIDGAYPADAYNAKYCPKLPCSSGGNCRWSSDCAGTVASEHCPGPSGFKCRSSSASGSGGYDVPLIPPVGTRAALPR</sequence>
<gene>
    <name evidence="2" type="ORF">GLRG_08905</name>
</gene>
<dbReference type="HOGENOM" id="CLU_2483232_0_0_1"/>
<dbReference type="VEuPathDB" id="FungiDB:GLRG_08905"/>
<dbReference type="RefSeq" id="XP_008097781.1">
    <property type="nucleotide sequence ID" value="XM_008099590.1"/>
</dbReference>
<protein>
    <submittedName>
        <fullName evidence="2">Uncharacterized protein</fullName>
    </submittedName>
</protein>
<evidence type="ECO:0000256" key="1">
    <source>
        <dbReference type="SAM" id="MobiDB-lite"/>
    </source>
</evidence>
<accession>E3QSD4</accession>
<dbReference type="eggNOG" id="ENOG502RZ4I">
    <property type="taxonomic scope" value="Eukaryota"/>
</dbReference>
<organism evidence="3">
    <name type="scientific">Colletotrichum graminicola (strain M1.001 / M2 / FGSC 10212)</name>
    <name type="common">Maize anthracnose fungus</name>
    <name type="synonym">Glomerella graminicola</name>
    <dbReference type="NCBI Taxonomy" id="645133"/>
    <lineage>
        <taxon>Eukaryota</taxon>
        <taxon>Fungi</taxon>
        <taxon>Dikarya</taxon>
        <taxon>Ascomycota</taxon>
        <taxon>Pezizomycotina</taxon>
        <taxon>Sordariomycetes</taxon>
        <taxon>Hypocreomycetidae</taxon>
        <taxon>Glomerellales</taxon>
        <taxon>Glomerellaceae</taxon>
        <taxon>Colletotrichum</taxon>
        <taxon>Colletotrichum graminicola species complex</taxon>
    </lineage>
</organism>
<reference evidence="3" key="1">
    <citation type="journal article" date="2012" name="Nat. Genet.">
        <title>Lifestyle transitions in plant pathogenic Colletotrichum fungi deciphered by genome and transcriptome analyses.</title>
        <authorList>
            <person name="O'Connell R.J."/>
            <person name="Thon M.R."/>
            <person name="Hacquard S."/>
            <person name="Amyotte S.G."/>
            <person name="Kleemann J."/>
            <person name="Torres M.F."/>
            <person name="Damm U."/>
            <person name="Buiate E.A."/>
            <person name="Epstein L."/>
            <person name="Alkan N."/>
            <person name="Altmueller J."/>
            <person name="Alvarado-Balderrama L."/>
            <person name="Bauser C.A."/>
            <person name="Becker C."/>
            <person name="Birren B.W."/>
            <person name="Chen Z."/>
            <person name="Choi J."/>
            <person name="Crouch J.A."/>
            <person name="Duvick J.P."/>
            <person name="Farman M.A."/>
            <person name="Gan P."/>
            <person name="Heiman D."/>
            <person name="Henrissat B."/>
            <person name="Howard R.J."/>
            <person name="Kabbage M."/>
            <person name="Koch C."/>
            <person name="Kracher B."/>
            <person name="Kubo Y."/>
            <person name="Law A.D."/>
            <person name="Lebrun M.-H."/>
            <person name="Lee Y.-H."/>
            <person name="Miyara I."/>
            <person name="Moore N."/>
            <person name="Neumann U."/>
            <person name="Nordstroem K."/>
            <person name="Panaccione D.G."/>
            <person name="Panstruga R."/>
            <person name="Place M."/>
            <person name="Proctor R.H."/>
            <person name="Prusky D."/>
            <person name="Rech G."/>
            <person name="Reinhardt R."/>
            <person name="Rollins J.A."/>
            <person name="Rounsley S."/>
            <person name="Schardl C.L."/>
            <person name="Schwartz D.C."/>
            <person name="Shenoy N."/>
            <person name="Shirasu K."/>
            <person name="Sikhakolli U.R."/>
            <person name="Stueber K."/>
            <person name="Sukno S.A."/>
            <person name="Sweigard J.A."/>
            <person name="Takano Y."/>
            <person name="Takahara H."/>
            <person name="Trail F."/>
            <person name="van der Does H.C."/>
            <person name="Voll L.M."/>
            <person name="Will I."/>
            <person name="Young S."/>
            <person name="Zeng Q."/>
            <person name="Zhang J."/>
            <person name="Zhou S."/>
            <person name="Dickman M.B."/>
            <person name="Schulze-Lefert P."/>
            <person name="Ver Loren van Themaat E."/>
            <person name="Ma L.-J."/>
            <person name="Vaillancourt L.J."/>
        </authorList>
    </citation>
    <scope>NUCLEOTIDE SEQUENCE [LARGE SCALE GENOMIC DNA]</scope>
    <source>
        <strain evidence="3">M1.001 / M2 / FGSC 10212</strain>
    </source>
</reference>
<name>E3QSD4_COLGM</name>
<feature type="region of interest" description="Disordered" evidence="1">
    <location>
        <begin position="61"/>
        <end position="87"/>
    </location>
</feature>
<dbReference type="GeneID" id="24414270"/>
<proteinExistence type="predicted"/>
<dbReference type="STRING" id="645133.E3QSD4"/>
<dbReference type="OrthoDB" id="2251794at2759"/>
<dbReference type="Proteomes" id="UP000008782">
    <property type="component" value="Unassembled WGS sequence"/>
</dbReference>